<reference evidence="4 5" key="1">
    <citation type="journal article" date="2018" name="Genome Announc.">
        <title>Draft Genome Sequence of Lactococcus sp. Strain NtB2 (JCM 32569), Isolated from the Gut of the Higher Termite Nasutitermes takasagoensis.</title>
        <authorList>
            <person name="Noda S."/>
            <person name="Aihara C."/>
            <person name="Yuki M."/>
            <person name="Ohkuma M."/>
        </authorList>
    </citation>
    <scope>NUCLEOTIDE SEQUENCE [LARGE SCALE GENOMIC DNA]</scope>
    <source>
        <strain evidence="4 5">NtB2</strain>
    </source>
</reference>
<keyword evidence="3" id="KW-0812">Transmembrane</keyword>
<feature type="active site" description="Proton donor/acceptor" evidence="2">
    <location>
        <position position="161"/>
    </location>
</feature>
<dbReference type="NCBIfam" id="NF033745">
    <property type="entry name" value="class_C_sortase"/>
    <property type="match status" value="1"/>
</dbReference>
<keyword evidence="3" id="KW-1133">Transmembrane helix</keyword>
<evidence type="ECO:0000256" key="3">
    <source>
        <dbReference type="SAM" id="Phobius"/>
    </source>
</evidence>
<evidence type="ECO:0000313" key="5">
    <source>
        <dbReference type="Proteomes" id="UP000245021"/>
    </source>
</evidence>
<organism evidence="4 5">
    <name type="scientific">Lactococcus termiticola</name>
    <dbReference type="NCBI Taxonomy" id="2169526"/>
    <lineage>
        <taxon>Bacteria</taxon>
        <taxon>Bacillati</taxon>
        <taxon>Bacillota</taxon>
        <taxon>Bacilli</taxon>
        <taxon>Lactobacillales</taxon>
        <taxon>Streptococcaceae</taxon>
        <taxon>Lactococcus</taxon>
    </lineage>
</organism>
<comment type="caution">
    <text evidence="4">The sequence shown here is derived from an EMBL/GenBank/DDBJ whole genome shotgun (WGS) entry which is preliminary data.</text>
</comment>
<dbReference type="InterPro" id="IPR023365">
    <property type="entry name" value="Sortase_dom-sf"/>
</dbReference>
<dbReference type="Gene3D" id="2.40.260.10">
    <property type="entry name" value="Sortase"/>
    <property type="match status" value="1"/>
</dbReference>
<keyword evidence="3" id="KW-0472">Membrane</keyword>
<dbReference type="Pfam" id="PF13151">
    <property type="entry name" value="DUF3990"/>
    <property type="match status" value="1"/>
</dbReference>
<accession>A0A2R5HI71</accession>
<dbReference type="SUPFAM" id="SSF63817">
    <property type="entry name" value="Sortase"/>
    <property type="match status" value="1"/>
</dbReference>
<feature type="active site" description="Acyl-thioester intermediate" evidence="2">
    <location>
        <position position="223"/>
    </location>
</feature>
<dbReference type="Proteomes" id="UP000245021">
    <property type="component" value="Unassembled WGS sequence"/>
</dbReference>
<name>A0A2R5HI71_9LACT</name>
<dbReference type="Pfam" id="PF04203">
    <property type="entry name" value="Sortase"/>
    <property type="match status" value="1"/>
</dbReference>
<dbReference type="AlphaFoldDB" id="A0A2R5HI71"/>
<dbReference type="RefSeq" id="WP_109244956.1">
    <property type="nucleotide sequence ID" value="NZ_BFFO01000001.1"/>
</dbReference>
<dbReference type="InterPro" id="IPR005754">
    <property type="entry name" value="Sortase"/>
</dbReference>
<dbReference type="GO" id="GO:0016787">
    <property type="term" value="F:hydrolase activity"/>
    <property type="evidence" value="ECO:0007669"/>
    <property type="project" value="UniProtKB-KW"/>
</dbReference>
<keyword evidence="1" id="KW-0378">Hydrolase</keyword>
<dbReference type="InterPro" id="IPR042002">
    <property type="entry name" value="Sortase_C"/>
</dbReference>
<protein>
    <submittedName>
        <fullName evidence="4">Sortase</fullName>
    </submittedName>
</protein>
<evidence type="ECO:0000256" key="1">
    <source>
        <dbReference type="ARBA" id="ARBA00022801"/>
    </source>
</evidence>
<evidence type="ECO:0000313" key="4">
    <source>
        <dbReference type="EMBL" id="GBG95958.1"/>
    </source>
</evidence>
<evidence type="ECO:0000256" key="2">
    <source>
        <dbReference type="PIRSR" id="PIRSR605754-1"/>
    </source>
</evidence>
<gene>
    <name evidence="4" type="primary">srtA_1</name>
    <name evidence="4" type="ORF">NtB2_00060</name>
</gene>
<dbReference type="InterPro" id="IPR025051">
    <property type="entry name" value="DUF3990"/>
</dbReference>
<feature type="transmembrane region" description="Helical" evidence="3">
    <location>
        <begin position="258"/>
        <end position="282"/>
    </location>
</feature>
<dbReference type="CDD" id="cd05827">
    <property type="entry name" value="Sortase_C"/>
    <property type="match status" value="1"/>
</dbReference>
<dbReference type="NCBIfam" id="TIGR01076">
    <property type="entry name" value="sortase_fam"/>
    <property type="match status" value="1"/>
</dbReference>
<sequence>MNKKPKKSARSKHSIRNILSTILLLTALGVLFYPIVANYLASQQAVKSVQNFNSELSKTSKSKITEMLDQAKLYNARLYNEYVYDMSQHIPWSGKIPDYNSTLNIDKSGMMGYISIPQITVNDVPIYHGDAESTLAIGVGHLSQTSLPIGGTNTHTVLAAHSGRVNDTLFSDLDKLKKDDVFYLHTLNLDLKYEVINIKVVNPSDVSTLGIIKGEDLATLVTCYPTGINNERLLVTGKRIALSKITPTERINRNQFGYPFWVFLISIFLALLGIGALLLWILRKRAPFYRATLTASTHLTLSKDARDGEFGFGIYLTSSKKLAKYQAQALGEGAVINYYRFQREKKELKYLIYHQKTENWRKFVQQQVANTYEGREHDYVKGPHDQTAVRIGRAHRQLVVQSEQALEHLTYLRSYPLPTKESQKKRRKNGKEEK</sequence>
<keyword evidence="5" id="KW-1185">Reference proteome</keyword>
<dbReference type="OrthoDB" id="1648028at2"/>
<dbReference type="EMBL" id="BFFO01000001">
    <property type="protein sequence ID" value="GBG95958.1"/>
    <property type="molecule type" value="Genomic_DNA"/>
</dbReference>
<proteinExistence type="predicted"/>